<feature type="domain" description="Cyclic nucleotide-binding" evidence="1">
    <location>
        <begin position="34"/>
        <end position="80"/>
    </location>
</feature>
<dbReference type="PROSITE" id="PS50042">
    <property type="entry name" value="CNMP_BINDING_3"/>
    <property type="match status" value="1"/>
</dbReference>
<dbReference type="CDD" id="cd00038">
    <property type="entry name" value="CAP_ED"/>
    <property type="match status" value="1"/>
</dbReference>
<protein>
    <recommendedName>
        <fullName evidence="1">Cyclic nucleotide-binding domain-containing protein</fullName>
    </recommendedName>
</protein>
<dbReference type="InterPro" id="IPR014710">
    <property type="entry name" value="RmlC-like_jellyroll"/>
</dbReference>
<dbReference type="AlphaFoldDB" id="A0A2V4A2E0"/>
<keyword evidence="3" id="KW-1185">Reference proteome</keyword>
<dbReference type="InterPro" id="IPR036388">
    <property type="entry name" value="WH-like_DNA-bd_sf"/>
</dbReference>
<gene>
    <name evidence="2" type="ORF">DF185_02950</name>
</gene>
<evidence type="ECO:0000313" key="2">
    <source>
        <dbReference type="EMBL" id="PXY03065.1"/>
    </source>
</evidence>
<evidence type="ECO:0000313" key="3">
    <source>
        <dbReference type="Proteomes" id="UP000248079"/>
    </source>
</evidence>
<dbReference type="Gene3D" id="2.60.120.10">
    <property type="entry name" value="Jelly Rolls"/>
    <property type="match status" value="1"/>
</dbReference>
<comment type="caution">
    <text evidence="2">The sequence shown here is derived from an EMBL/GenBank/DDBJ whole genome shotgun (WGS) entry which is preliminary data.</text>
</comment>
<sequence>MLQIYFGQKVNCFTFVKSESKNVFMRNAISAIDRYYKLSAQSKDLVIQEFEEVRMKKGEVLIHENIRSPYLYFIEKGAVKNHYIDEKGNKKVVWFGFEGNICFSLNSYIDMDYIHETTELLEDSLFYRVKINHVKALFKDHCDWANWGRCFMESVFINTVLELDEFKSLTSKEKYMKLIKSNQNVKERVPLKDIASYLGVSPVTISRLRKELNEL</sequence>
<dbReference type="InterPro" id="IPR000595">
    <property type="entry name" value="cNMP-bd_dom"/>
</dbReference>
<organism evidence="2 3">
    <name type="scientific">Marinifilum breve</name>
    <dbReference type="NCBI Taxonomy" id="2184082"/>
    <lineage>
        <taxon>Bacteria</taxon>
        <taxon>Pseudomonadati</taxon>
        <taxon>Bacteroidota</taxon>
        <taxon>Bacteroidia</taxon>
        <taxon>Marinilabiliales</taxon>
        <taxon>Marinifilaceae</taxon>
    </lineage>
</organism>
<name>A0A2V4A2E0_9BACT</name>
<accession>A0A2V4A2E0</accession>
<dbReference type="InterPro" id="IPR018490">
    <property type="entry name" value="cNMP-bd_dom_sf"/>
</dbReference>
<reference evidence="2 3" key="1">
    <citation type="submission" date="2018-05" db="EMBL/GenBank/DDBJ databases">
        <title>Marinifilum breve JC075T sp. nov., a marine bacterium isolated from Yongle Blue Hole in the South China Sea.</title>
        <authorList>
            <person name="Fu T."/>
        </authorList>
    </citation>
    <scope>NUCLEOTIDE SEQUENCE [LARGE SCALE GENOMIC DNA]</scope>
    <source>
        <strain evidence="2 3">JC075</strain>
    </source>
</reference>
<dbReference type="Proteomes" id="UP000248079">
    <property type="component" value="Unassembled WGS sequence"/>
</dbReference>
<proteinExistence type="predicted"/>
<dbReference type="Gene3D" id="1.10.10.10">
    <property type="entry name" value="Winged helix-like DNA-binding domain superfamily/Winged helix DNA-binding domain"/>
    <property type="match status" value="1"/>
</dbReference>
<dbReference type="Pfam" id="PF00027">
    <property type="entry name" value="cNMP_binding"/>
    <property type="match status" value="1"/>
</dbReference>
<dbReference type="EMBL" id="QFLI01000001">
    <property type="protein sequence ID" value="PXY03065.1"/>
    <property type="molecule type" value="Genomic_DNA"/>
</dbReference>
<dbReference type="OrthoDB" id="680421at2"/>
<evidence type="ECO:0000259" key="1">
    <source>
        <dbReference type="PROSITE" id="PS50042"/>
    </source>
</evidence>
<dbReference type="SUPFAM" id="SSF51206">
    <property type="entry name" value="cAMP-binding domain-like"/>
    <property type="match status" value="1"/>
</dbReference>